<dbReference type="GO" id="GO:0006629">
    <property type="term" value="P:lipid metabolic process"/>
    <property type="evidence" value="ECO:0000318"/>
    <property type="project" value="GO_Central"/>
</dbReference>
<gene>
    <name evidence="2" type="primary">WBGene00115648</name>
</gene>
<accession>A0A8R1YMM7</accession>
<dbReference type="EnsemblMetazoa" id="PPA26094.1">
    <property type="protein sequence ID" value="PPA26094.1"/>
    <property type="gene ID" value="WBGene00115648"/>
</dbReference>
<dbReference type="Proteomes" id="UP000005239">
    <property type="component" value="Unassembled WGS sequence"/>
</dbReference>
<organism evidence="2 3">
    <name type="scientific">Pristionchus pacificus</name>
    <name type="common">Parasitic nematode worm</name>
    <dbReference type="NCBI Taxonomy" id="54126"/>
    <lineage>
        <taxon>Eukaryota</taxon>
        <taxon>Metazoa</taxon>
        <taxon>Ecdysozoa</taxon>
        <taxon>Nematoda</taxon>
        <taxon>Chromadorea</taxon>
        <taxon>Rhabditida</taxon>
        <taxon>Rhabditina</taxon>
        <taxon>Diplogasteromorpha</taxon>
        <taxon>Diplogasteroidea</taxon>
        <taxon>Neodiplogasteridae</taxon>
        <taxon>Pristionchus</taxon>
    </lineage>
</organism>
<dbReference type="FunFam" id="3.40.50.1820:FF:000410">
    <property type="entry name" value="Lipase"/>
    <property type="match status" value="1"/>
</dbReference>
<reference evidence="2" key="2">
    <citation type="submission" date="2022-06" db="UniProtKB">
        <authorList>
            <consortium name="EnsemblMetazoa"/>
        </authorList>
    </citation>
    <scope>IDENTIFICATION</scope>
    <source>
        <strain evidence="2">PS312</strain>
    </source>
</reference>
<proteinExistence type="inferred from homology"/>
<dbReference type="InterPro" id="IPR006693">
    <property type="entry name" value="AB_hydrolase_lipase"/>
</dbReference>
<dbReference type="AlphaFoldDB" id="A0A2A6BK61"/>
<dbReference type="OrthoDB" id="9974421at2759"/>
<dbReference type="SUPFAM" id="SSF53474">
    <property type="entry name" value="alpha/beta-Hydrolases"/>
    <property type="match status" value="1"/>
</dbReference>
<evidence type="ECO:0000313" key="2">
    <source>
        <dbReference type="EnsemblMetazoa" id="PPA26094.1"/>
    </source>
</evidence>
<sequence length="440" mass="50233">MLHEDMLITEICRITMLQVFGFLTATLIINQISAFDPEAYMNATQMIQHWGYPVEIHEIITGDGFILRMFRIPHGRNSETKSPCNRPAVLFSHGLGGDSTEFYMNPPESSPAFLLADAGFDVFLINHRGGTYSKRHVSLKPWQNKFWQWTIDEMAKYDCPAAIDKVLELSGKEKTYWIGHSMGTTLGYGTIATNPEYNNKITAMFMLAPSGTAGYTKGPLRAVFWLYNTLKPAVDFYRMAFGAHETAFPLPFVYRNLINLCNIIPFGPEVARSYLPFGLPVHYRPFGTATELHPRSSLSLARTERVFNVESAAVGSDYGYVIPLVEVITQCQMARSRRMEHFDHSPVENMRRYGKATPPPYDYSVINVPVFHFWSRNDILQNREDIDNTIMNTLRKEVVKDIEVPEYNHFDYAIAVDCAEKVFNPITRIVRSQESGMCER</sequence>
<dbReference type="Gene3D" id="3.40.50.1820">
    <property type="entry name" value="alpha/beta hydrolase"/>
    <property type="match status" value="1"/>
</dbReference>
<dbReference type="GO" id="GO:0016298">
    <property type="term" value="F:lipase activity"/>
    <property type="evidence" value="ECO:0000318"/>
    <property type="project" value="GO_Central"/>
</dbReference>
<comment type="similarity">
    <text evidence="1">Belongs to the AB hydrolase superfamily. Lipase family.</text>
</comment>
<evidence type="ECO:0000313" key="3">
    <source>
        <dbReference type="Proteomes" id="UP000005239"/>
    </source>
</evidence>
<keyword evidence="3" id="KW-1185">Reference proteome</keyword>
<name>A0A2A6BK61_PRIPA</name>
<dbReference type="PIRSF" id="PIRSF000862">
    <property type="entry name" value="Steryl_ester_lip"/>
    <property type="match status" value="1"/>
</dbReference>
<dbReference type="InterPro" id="IPR025483">
    <property type="entry name" value="Lipase_euk"/>
</dbReference>
<accession>A0A2A6BK61</accession>
<reference evidence="3" key="1">
    <citation type="journal article" date="2008" name="Nat. Genet.">
        <title>The Pristionchus pacificus genome provides a unique perspective on nematode lifestyle and parasitism.</title>
        <authorList>
            <person name="Dieterich C."/>
            <person name="Clifton S.W."/>
            <person name="Schuster L.N."/>
            <person name="Chinwalla A."/>
            <person name="Delehaunty K."/>
            <person name="Dinkelacker I."/>
            <person name="Fulton L."/>
            <person name="Fulton R."/>
            <person name="Godfrey J."/>
            <person name="Minx P."/>
            <person name="Mitreva M."/>
            <person name="Roeseler W."/>
            <person name="Tian H."/>
            <person name="Witte H."/>
            <person name="Yang S.P."/>
            <person name="Wilson R.K."/>
            <person name="Sommer R.J."/>
        </authorList>
    </citation>
    <scope>NUCLEOTIDE SEQUENCE [LARGE SCALE GENOMIC DNA]</scope>
    <source>
        <strain evidence="3">PS312</strain>
    </source>
</reference>
<dbReference type="InterPro" id="IPR029058">
    <property type="entry name" value="AB_hydrolase_fold"/>
</dbReference>
<evidence type="ECO:0000256" key="1">
    <source>
        <dbReference type="ARBA" id="ARBA00010701"/>
    </source>
</evidence>
<dbReference type="PANTHER" id="PTHR11005">
    <property type="entry name" value="LYSOSOMAL ACID LIPASE-RELATED"/>
    <property type="match status" value="1"/>
</dbReference>
<protein>
    <submittedName>
        <fullName evidence="2">Hydrolase</fullName>
    </submittedName>
</protein>
<dbReference type="Pfam" id="PF04083">
    <property type="entry name" value="Abhydro_lipase"/>
    <property type="match status" value="1"/>
</dbReference>